<dbReference type="InterPro" id="IPR023627">
    <property type="entry name" value="Rcmb_RecR"/>
</dbReference>
<dbReference type="Pfam" id="PF02132">
    <property type="entry name" value="RecR_ZnF"/>
    <property type="match status" value="1"/>
</dbReference>
<keyword evidence="1 7" id="KW-0479">Metal-binding</keyword>
<proteinExistence type="inferred from homology"/>
<dbReference type="Pfam" id="PF21176">
    <property type="entry name" value="RecR_HhH"/>
    <property type="match status" value="1"/>
</dbReference>
<dbReference type="InterPro" id="IPR015967">
    <property type="entry name" value="Rcmb_RecR_Znf"/>
</dbReference>
<dbReference type="Gene3D" id="3.40.1360.10">
    <property type="match status" value="1"/>
</dbReference>
<dbReference type="InterPro" id="IPR000093">
    <property type="entry name" value="DNA_Rcmb_RecR"/>
</dbReference>
<evidence type="ECO:0000256" key="1">
    <source>
        <dbReference type="ARBA" id="ARBA00022723"/>
    </source>
</evidence>
<dbReference type="Gene3D" id="6.10.250.240">
    <property type="match status" value="1"/>
</dbReference>
<dbReference type="GO" id="GO:0006310">
    <property type="term" value="P:DNA recombination"/>
    <property type="evidence" value="ECO:0007669"/>
    <property type="project" value="UniProtKB-UniRule"/>
</dbReference>
<keyword evidence="5 7" id="KW-0233">DNA recombination</keyword>
<dbReference type="SUPFAM" id="SSF111304">
    <property type="entry name" value="Recombination protein RecR"/>
    <property type="match status" value="1"/>
</dbReference>
<gene>
    <name evidence="7" type="primary">recR</name>
    <name evidence="9" type="ORF">SAMN06265349_105329</name>
</gene>
<reference evidence="9 10" key="1">
    <citation type="submission" date="2017-05" db="EMBL/GenBank/DDBJ databases">
        <authorList>
            <person name="Varghese N."/>
            <person name="Submissions S."/>
        </authorList>
    </citation>
    <scope>NUCLEOTIDE SEQUENCE [LARGE SCALE GENOMIC DNA]</scope>
    <source>
        <strain evidence="9 10">DSM 19382</strain>
    </source>
</reference>
<dbReference type="GO" id="GO:0003677">
    <property type="term" value="F:DNA binding"/>
    <property type="evidence" value="ECO:0007669"/>
    <property type="project" value="UniProtKB-UniRule"/>
</dbReference>
<dbReference type="Pfam" id="PF21175">
    <property type="entry name" value="RecR_C"/>
    <property type="match status" value="1"/>
</dbReference>
<dbReference type="Gene3D" id="1.10.8.420">
    <property type="entry name" value="RecR Domain 1"/>
    <property type="match status" value="1"/>
</dbReference>
<evidence type="ECO:0000256" key="7">
    <source>
        <dbReference type="HAMAP-Rule" id="MF_00017"/>
    </source>
</evidence>
<feature type="zinc finger region" description="C4-type" evidence="7">
    <location>
        <begin position="97"/>
        <end position="112"/>
    </location>
</feature>
<dbReference type="PANTHER" id="PTHR30446">
    <property type="entry name" value="RECOMBINATION PROTEIN RECR"/>
    <property type="match status" value="1"/>
</dbReference>
<dbReference type="InterPro" id="IPR034137">
    <property type="entry name" value="TOPRIM_RecR"/>
</dbReference>
<evidence type="ECO:0000256" key="6">
    <source>
        <dbReference type="ARBA" id="ARBA00023204"/>
    </source>
</evidence>
<feature type="domain" description="Toprim" evidence="8">
    <location>
        <begin position="120"/>
        <end position="215"/>
    </location>
</feature>
<evidence type="ECO:0000256" key="5">
    <source>
        <dbReference type="ARBA" id="ARBA00023172"/>
    </source>
</evidence>
<dbReference type="AlphaFoldDB" id="A0A521ESV2"/>
<comment type="function">
    <text evidence="7">May play a role in DNA repair. It seems to be involved in an RecBC-independent recombinational process of DNA repair. It may act with RecF and RecO.</text>
</comment>
<dbReference type="Proteomes" id="UP000317289">
    <property type="component" value="Unassembled WGS sequence"/>
</dbReference>
<dbReference type="PANTHER" id="PTHR30446:SF0">
    <property type="entry name" value="RECOMBINATION PROTEIN RECR"/>
    <property type="match status" value="1"/>
</dbReference>
<evidence type="ECO:0000256" key="4">
    <source>
        <dbReference type="ARBA" id="ARBA00022833"/>
    </source>
</evidence>
<dbReference type="SMART" id="SM00493">
    <property type="entry name" value="TOPRIM"/>
    <property type="match status" value="1"/>
</dbReference>
<evidence type="ECO:0000256" key="3">
    <source>
        <dbReference type="ARBA" id="ARBA00022771"/>
    </source>
</evidence>
<dbReference type="HAMAP" id="MF_00017">
    <property type="entry name" value="RecR"/>
    <property type="match status" value="1"/>
</dbReference>
<dbReference type="PROSITE" id="PS50880">
    <property type="entry name" value="TOPRIM"/>
    <property type="match status" value="1"/>
</dbReference>
<dbReference type="GO" id="GO:0006281">
    <property type="term" value="P:DNA repair"/>
    <property type="evidence" value="ECO:0007669"/>
    <property type="project" value="UniProtKB-UniRule"/>
</dbReference>
<name>A0A521ESV2_9FLAO</name>
<keyword evidence="3 7" id="KW-0863">Zinc-finger</keyword>
<dbReference type="GO" id="GO:0008270">
    <property type="term" value="F:zinc ion binding"/>
    <property type="evidence" value="ECO:0007669"/>
    <property type="project" value="UniProtKB-KW"/>
</dbReference>
<organism evidence="9 10">
    <name type="scientific">Flavobacterium resistens</name>
    <dbReference type="NCBI Taxonomy" id="443612"/>
    <lineage>
        <taxon>Bacteria</taxon>
        <taxon>Pseudomonadati</taxon>
        <taxon>Bacteroidota</taxon>
        <taxon>Flavobacteriia</taxon>
        <taxon>Flavobacteriales</taxon>
        <taxon>Flavobacteriaceae</taxon>
        <taxon>Flavobacterium</taxon>
    </lineage>
</organism>
<dbReference type="PROSITE" id="PS01300">
    <property type="entry name" value="RECR"/>
    <property type="match status" value="1"/>
</dbReference>
<dbReference type="EMBL" id="FXTA01000005">
    <property type="protein sequence ID" value="SMO86995.1"/>
    <property type="molecule type" value="Genomic_DNA"/>
</dbReference>
<dbReference type="NCBIfam" id="TIGR00615">
    <property type="entry name" value="recR"/>
    <property type="match status" value="1"/>
</dbReference>
<sequence>MGSFVFYWQIETRQILVFFRIEFNCLKDVDTVKNVTFVVMEFSSKLIEKAVNEMSQLPGIGKRTALRLVLHLLKQPKEQTGFLSQALLNMREDIKFCENCHNISDTKVCEICANSSRNHQTICVVEDIRDVMAIENTGQYKGIYHVLGGKISPIEGVGPSQLNISTLVEKVKSGKVVEIIFALSSTMEGDTTNFYIYKQIAEFQIIISTIARGISVGDELEYADEVTLGRSILHRVPFEKTFKNN</sequence>
<dbReference type="CDD" id="cd01025">
    <property type="entry name" value="TOPRIM_recR"/>
    <property type="match status" value="1"/>
</dbReference>
<dbReference type="InterPro" id="IPR006171">
    <property type="entry name" value="TOPRIM_dom"/>
</dbReference>
<dbReference type="Gene3D" id="3.30.60.80">
    <property type="match status" value="1"/>
</dbReference>
<dbReference type="Pfam" id="PF13662">
    <property type="entry name" value="Toprim_4"/>
    <property type="match status" value="1"/>
</dbReference>
<evidence type="ECO:0000313" key="10">
    <source>
        <dbReference type="Proteomes" id="UP000317289"/>
    </source>
</evidence>
<keyword evidence="6 7" id="KW-0234">DNA repair</keyword>
<evidence type="ECO:0000259" key="8">
    <source>
        <dbReference type="PROSITE" id="PS50880"/>
    </source>
</evidence>
<keyword evidence="4 7" id="KW-0862">Zinc</keyword>
<protein>
    <recommendedName>
        <fullName evidence="7">Recombination protein RecR</fullName>
    </recommendedName>
</protein>
<accession>A0A521ESV2</accession>
<evidence type="ECO:0000256" key="2">
    <source>
        <dbReference type="ARBA" id="ARBA00022763"/>
    </source>
</evidence>
<evidence type="ECO:0000313" key="9">
    <source>
        <dbReference type="EMBL" id="SMO86995.1"/>
    </source>
</evidence>
<comment type="similarity">
    <text evidence="7">Belongs to the RecR family.</text>
</comment>
<keyword evidence="2 7" id="KW-0227">DNA damage</keyword>